<sequence length="108" mass="12649">MAHPDYFTQALVTEINAFEKSDDFQTAFGNGIIATEGDQWRRQRDVLQPFFTRKQVAEYSDQMVEATQRRVDTWLDREILDIEDSSLSQVRSVSLPLWLAEDFIYRSP</sequence>
<reference evidence="1 2" key="1">
    <citation type="journal article" date="2019" name="Int. J. Syst. Evol. Microbiol.">
        <title>The Global Catalogue of Microorganisms (GCM) 10K type strain sequencing project: providing services to taxonomists for standard genome sequencing and annotation.</title>
        <authorList>
            <consortium name="The Broad Institute Genomics Platform"/>
            <consortium name="The Broad Institute Genome Sequencing Center for Infectious Disease"/>
            <person name="Wu L."/>
            <person name="Ma J."/>
        </authorList>
    </citation>
    <scope>NUCLEOTIDE SEQUENCE [LARGE SCALE GENOMIC DNA]</scope>
    <source>
        <strain evidence="1 2">JCM 17504</strain>
    </source>
</reference>
<proteinExistence type="predicted"/>
<dbReference type="GO" id="GO:0020037">
    <property type="term" value="F:heme binding"/>
    <property type="evidence" value="ECO:0007669"/>
    <property type="project" value="InterPro"/>
</dbReference>
<accession>A0AAV3UP59</accession>
<dbReference type="Proteomes" id="UP001501729">
    <property type="component" value="Unassembled WGS sequence"/>
</dbReference>
<keyword evidence="2" id="KW-1185">Reference proteome</keyword>
<dbReference type="GO" id="GO:0004497">
    <property type="term" value="F:monooxygenase activity"/>
    <property type="evidence" value="ECO:0007669"/>
    <property type="project" value="InterPro"/>
</dbReference>
<dbReference type="GO" id="GO:0016705">
    <property type="term" value="F:oxidoreductase activity, acting on paired donors, with incorporation or reduction of molecular oxygen"/>
    <property type="evidence" value="ECO:0007669"/>
    <property type="project" value="InterPro"/>
</dbReference>
<gene>
    <name evidence="1" type="ORF">GCM10025751_47040</name>
</gene>
<comment type="caution">
    <text evidence="1">The sequence shown here is derived from an EMBL/GenBank/DDBJ whole genome shotgun (WGS) entry which is preliminary data.</text>
</comment>
<protein>
    <recommendedName>
        <fullName evidence="3">Cytochrome P450</fullName>
    </recommendedName>
</protein>
<dbReference type="Gene3D" id="1.10.630.10">
    <property type="entry name" value="Cytochrome P450"/>
    <property type="match status" value="1"/>
</dbReference>
<evidence type="ECO:0008006" key="3">
    <source>
        <dbReference type="Google" id="ProtNLM"/>
    </source>
</evidence>
<evidence type="ECO:0000313" key="2">
    <source>
        <dbReference type="Proteomes" id="UP001501729"/>
    </source>
</evidence>
<dbReference type="SUPFAM" id="SSF48264">
    <property type="entry name" value="Cytochrome P450"/>
    <property type="match status" value="1"/>
</dbReference>
<dbReference type="EMBL" id="BAABKX010000019">
    <property type="protein sequence ID" value="GAA5061119.1"/>
    <property type="molecule type" value="Genomic_DNA"/>
</dbReference>
<dbReference type="GeneID" id="68615694"/>
<organism evidence="1 2">
    <name type="scientific">Haladaptatus pallidirubidus</name>
    <dbReference type="NCBI Taxonomy" id="1008152"/>
    <lineage>
        <taxon>Archaea</taxon>
        <taxon>Methanobacteriati</taxon>
        <taxon>Methanobacteriota</taxon>
        <taxon>Stenosarchaea group</taxon>
        <taxon>Halobacteria</taxon>
        <taxon>Halobacteriales</taxon>
        <taxon>Haladaptataceae</taxon>
        <taxon>Haladaptatus</taxon>
    </lineage>
</organism>
<dbReference type="RefSeq" id="WP_227777019.1">
    <property type="nucleotide sequence ID" value="NZ_CP085302.1"/>
</dbReference>
<name>A0AAV3UP59_9EURY</name>
<dbReference type="AlphaFoldDB" id="A0AAV3UP59"/>
<evidence type="ECO:0000313" key="1">
    <source>
        <dbReference type="EMBL" id="GAA5061119.1"/>
    </source>
</evidence>
<dbReference type="InterPro" id="IPR036396">
    <property type="entry name" value="Cyt_P450_sf"/>
</dbReference>
<dbReference type="GO" id="GO:0005506">
    <property type="term" value="F:iron ion binding"/>
    <property type="evidence" value="ECO:0007669"/>
    <property type="project" value="InterPro"/>
</dbReference>